<dbReference type="RefSeq" id="WP_386822219.1">
    <property type="nucleotide sequence ID" value="NZ_JBHTIF010000001.1"/>
</dbReference>
<proteinExistence type="predicted"/>
<accession>A0ABW2Y8T7</accession>
<dbReference type="InterPro" id="IPR006624">
    <property type="entry name" value="Beta-propeller_rpt_TECPR"/>
</dbReference>
<sequence length="481" mass="51108">MSTYLMASNGNDGSFWALNGSHQALRFLGNSTIQPEDSQALTCIAVANVDTVYGLDAAGDLYRLVNTGFQQAPWAPIWHAVPGPDGSVWGVDGGGGIFEWTNGQWEGRPNGGAYALFVAVGANGNIWTIDNNSGWWGGPGVPYKWNGSTFVPVAGAPNAQWISIAPDGTVWLQSDDNRTLYLDGNTWRVAAMNTPRLFGISAGNNGLVYGWDFGSLYLLAGGVWQYINTPGNCASASTCQDGTVVADGMPVTRLAGFSAWSPVPVPGRTLDVFALDAHKMYFLSIDTNRYLQWGGSTWQKIAGGGMASISAGVDGALWGVDAAHAVWSFDGANWQRVPGTMQKVSVGSSQNIVGLDPNGRIFYFDGGGWRPIASPTTGPMLDVAIGSDAALFVIDGANDLWSRIAPGDWMKPGALPLMQISAADRYHVCGVTKPDGAGRNQVWLGAGVAVGADHHLHHYFKAPGWAARQEAMMAQRACEEM</sequence>
<dbReference type="Pfam" id="PF19193">
    <property type="entry name" value="Tectonin"/>
    <property type="match status" value="1"/>
</dbReference>
<comment type="caution">
    <text evidence="1">The sequence shown here is derived from an EMBL/GenBank/DDBJ whole genome shotgun (WGS) entry which is preliminary data.</text>
</comment>
<dbReference type="EMBL" id="JBHTIF010000001">
    <property type="protein sequence ID" value="MFD0724565.1"/>
    <property type="molecule type" value="Genomic_DNA"/>
</dbReference>
<protein>
    <submittedName>
        <fullName evidence="1">Tectonin domain-containing protein</fullName>
    </submittedName>
</protein>
<dbReference type="SUPFAM" id="SSF89372">
    <property type="entry name" value="Fucose-specific lectin"/>
    <property type="match status" value="1"/>
</dbReference>
<dbReference type="SMART" id="SM00706">
    <property type="entry name" value="TECPR"/>
    <property type="match status" value="4"/>
</dbReference>
<dbReference type="Proteomes" id="UP001597110">
    <property type="component" value="Unassembled WGS sequence"/>
</dbReference>
<reference evidence="2" key="1">
    <citation type="journal article" date="2019" name="Int. J. Syst. Evol. Microbiol.">
        <title>The Global Catalogue of Microorganisms (GCM) 10K type strain sequencing project: providing services to taxonomists for standard genome sequencing and annotation.</title>
        <authorList>
            <consortium name="The Broad Institute Genomics Platform"/>
            <consortium name="The Broad Institute Genome Sequencing Center for Infectious Disease"/>
            <person name="Wu L."/>
            <person name="Ma J."/>
        </authorList>
    </citation>
    <scope>NUCLEOTIDE SEQUENCE [LARGE SCALE GENOMIC DNA]</scope>
    <source>
        <strain evidence="2">CCUG 55585</strain>
    </source>
</reference>
<keyword evidence="2" id="KW-1185">Reference proteome</keyword>
<organism evidence="1 2">
    <name type="scientific">Lysobacter brunescens</name>
    <dbReference type="NCBI Taxonomy" id="262323"/>
    <lineage>
        <taxon>Bacteria</taxon>
        <taxon>Pseudomonadati</taxon>
        <taxon>Pseudomonadota</taxon>
        <taxon>Gammaproteobacteria</taxon>
        <taxon>Lysobacterales</taxon>
        <taxon>Lysobacteraceae</taxon>
        <taxon>Lysobacter</taxon>
    </lineage>
</organism>
<name>A0ABW2Y8T7_9GAMM</name>
<evidence type="ECO:0000313" key="2">
    <source>
        <dbReference type="Proteomes" id="UP001597110"/>
    </source>
</evidence>
<gene>
    <name evidence="1" type="ORF">ACFQ0E_03025</name>
</gene>
<evidence type="ECO:0000313" key="1">
    <source>
        <dbReference type="EMBL" id="MFD0724565.1"/>
    </source>
</evidence>